<proteinExistence type="predicted"/>
<feature type="region of interest" description="Disordered" evidence="1">
    <location>
        <begin position="36"/>
        <end position="63"/>
    </location>
</feature>
<protein>
    <recommendedName>
        <fullName evidence="5">Lipoprotein</fullName>
    </recommendedName>
</protein>
<dbReference type="Proteomes" id="UP000738517">
    <property type="component" value="Unassembled WGS sequence"/>
</dbReference>
<comment type="caution">
    <text evidence="3">The sequence shown here is derived from an EMBL/GenBank/DDBJ whole genome shotgun (WGS) entry which is preliminary data.</text>
</comment>
<evidence type="ECO:0000313" key="3">
    <source>
        <dbReference type="EMBL" id="NBI51506.1"/>
    </source>
</evidence>
<evidence type="ECO:0008006" key="5">
    <source>
        <dbReference type="Google" id="ProtNLM"/>
    </source>
</evidence>
<evidence type="ECO:0000313" key="4">
    <source>
        <dbReference type="Proteomes" id="UP000738517"/>
    </source>
</evidence>
<sequence>MNRATVILLVMAAALTGCEATTTSHQYAGVECQQLGSGASPATHPGCAPVWGAQSSDSNSSPN</sequence>
<feature type="signal peptide" evidence="2">
    <location>
        <begin position="1"/>
        <end position="19"/>
    </location>
</feature>
<organism evidence="3 4">
    <name type="scientific">Photobacterium alginatilyticum</name>
    <dbReference type="NCBI Taxonomy" id="1775171"/>
    <lineage>
        <taxon>Bacteria</taxon>
        <taxon>Pseudomonadati</taxon>
        <taxon>Pseudomonadota</taxon>
        <taxon>Gammaproteobacteria</taxon>
        <taxon>Vibrionales</taxon>
        <taxon>Vibrionaceae</taxon>
        <taxon>Photobacterium</taxon>
    </lineage>
</organism>
<evidence type="ECO:0000256" key="1">
    <source>
        <dbReference type="SAM" id="MobiDB-lite"/>
    </source>
</evidence>
<keyword evidence="2" id="KW-0732">Signal</keyword>
<evidence type="ECO:0000256" key="2">
    <source>
        <dbReference type="SAM" id="SignalP"/>
    </source>
</evidence>
<accession>A0ABW9YCX0</accession>
<gene>
    <name evidence="3" type="ORF">EIZ48_02805</name>
</gene>
<reference evidence="3 4" key="1">
    <citation type="journal article" date="2017" name="Int. J. Syst. Evol. Microbiol.">
        <title>Photobacterium alginatilyticum sp. nov., a marine bacterium isolated from bottom seawater.</title>
        <authorList>
            <person name="Wang X."/>
            <person name="Wang Y."/>
            <person name="Yang X."/>
            <person name="Sun H."/>
            <person name="Li B."/>
            <person name="Zhang X.H."/>
        </authorList>
    </citation>
    <scope>NUCLEOTIDE SEQUENCE [LARGE SCALE GENOMIC DNA]</scope>
    <source>
        <strain evidence="3 4">P03D4</strain>
    </source>
</reference>
<feature type="chain" id="PRO_5046678174" description="Lipoprotein" evidence="2">
    <location>
        <begin position="20"/>
        <end position="63"/>
    </location>
</feature>
<dbReference type="EMBL" id="RSEJ01000002">
    <property type="protein sequence ID" value="NBI51506.1"/>
    <property type="molecule type" value="Genomic_DNA"/>
</dbReference>
<dbReference type="RefSeq" id="WP_160648613.1">
    <property type="nucleotide sequence ID" value="NZ_RSEJ01000002.1"/>
</dbReference>
<feature type="compositionally biased region" description="Polar residues" evidence="1">
    <location>
        <begin position="53"/>
        <end position="63"/>
    </location>
</feature>
<dbReference type="PROSITE" id="PS51257">
    <property type="entry name" value="PROKAR_LIPOPROTEIN"/>
    <property type="match status" value="1"/>
</dbReference>
<name>A0ABW9YCX0_9GAMM</name>
<keyword evidence="4" id="KW-1185">Reference proteome</keyword>